<keyword evidence="2" id="KW-1185">Reference proteome</keyword>
<protein>
    <submittedName>
        <fullName evidence="1">Uncharacterized protein</fullName>
    </submittedName>
</protein>
<accession>A0A2L2X9E0</accession>
<evidence type="ECO:0000313" key="1">
    <source>
        <dbReference type="EMBL" id="GBF32213.1"/>
    </source>
</evidence>
<gene>
    <name evidence="1" type="ORF">DCCM_0404</name>
</gene>
<dbReference type="Proteomes" id="UP000239549">
    <property type="component" value="Unassembled WGS sequence"/>
</dbReference>
<dbReference type="AlphaFoldDB" id="A0A2L2X9E0"/>
<dbReference type="EMBL" id="BFAV01000019">
    <property type="protein sequence ID" value="GBF32213.1"/>
    <property type="molecule type" value="Genomic_DNA"/>
</dbReference>
<reference evidence="2" key="1">
    <citation type="submission" date="2018-02" db="EMBL/GenBank/DDBJ databases">
        <title>Genome sequence of Desulfocucumis palustris strain NAW-5.</title>
        <authorList>
            <person name="Watanabe M."/>
            <person name="Kojima H."/>
            <person name="Fukui M."/>
        </authorList>
    </citation>
    <scope>NUCLEOTIDE SEQUENCE [LARGE SCALE GENOMIC DNA]</scope>
    <source>
        <strain evidence="2">NAW-5</strain>
    </source>
</reference>
<proteinExistence type="predicted"/>
<sequence length="70" mass="7837">MADAVITITNPSGMVYKNNDYVFSFKITPPVPGEESKTYTMADTGALSAGRMFSYAPDMTKWDKIYKFKP</sequence>
<dbReference type="RefSeq" id="WP_104370775.1">
    <property type="nucleotide sequence ID" value="NZ_BFAV01000019.1"/>
</dbReference>
<comment type="caution">
    <text evidence="1">The sequence shown here is derived from an EMBL/GenBank/DDBJ whole genome shotgun (WGS) entry which is preliminary data.</text>
</comment>
<evidence type="ECO:0000313" key="2">
    <source>
        <dbReference type="Proteomes" id="UP000239549"/>
    </source>
</evidence>
<organism evidence="1 2">
    <name type="scientific">Desulfocucumis palustris</name>
    <dbReference type="NCBI Taxonomy" id="1898651"/>
    <lineage>
        <taxon>Bacteria</taxon>
        <taxon>Bacillati</taxon>
        <taxon>Bacillota</taxon>
        <taxon>Clostridia</taxon>
        <taxon>Eubacteriales</taxon>
        <taxon>Desulfocucumaceae</taxon>
        <taxon>Desulfocucumis</taxon>
    </lineage>
</organism>
<name>A0A2L2X9E0_9FIRM</name>